<dbReference type="InterPro" id="IPR032687">
    <property type="entry name" value="AraC-type_N"/>
</dbReference>
<reference evidence="5 6" key="1">
    <citation type="submission" date="2022-06" db="EMBL/GenBank/DDBJ databases">
        <title>Paraconexibacter antarcticus.</title>
        <authorList>
            <person name="Kim C.S."/>
        </authorList>
    </citation>
    <scope>NUCLEOTIDE SEQUENCE [LARGE SCALE GENOMIC DNA]</scope>
    <source>
        <strain evidence="5 6">02-257</strain>
    </source>
</reference>
<dbReference type="Gene3D" id="1.10.10.60">
    <property type="entry name" value="Homeodomain-like"/>
    <property type="match status" value="1"/>
</dbReference>
<gene>
    <name evidence="5" type="ORF">NBH00_08570</name>
</gene>
<feature type="domain" description="HTH araC/xylS-type" evidence="4">
    <location>
        <begin position="225"/>
        <end position="322"/>
    </location>
</feature>
<sequence length="323" mass="35182">MIVETGVAHDVSAQRLLRGTGLSLDDLHDGESLLEAGQELAIARNLIGCAGDRPGLGVDAGLRYTVASAGILGFALLASPTVRAAITVALRYVALSSAFVRLSLEENDTEGRIVFADDEIPADVRAFLFDRDLAATMQIAPLLVGDLNQASVRAELRVDRARGQPLGGALAGVSVKFGMPENAIVFARRVLDQSLASADAHTADMCERQCREMLQRRQRRHGMAATVRSRLLRDPADQPSMQAVAQQLHVDPRTLRRHLEREGTSFRALVTEVRETLAIELLSNTGLTVDEVATRLGYSETASFTHAFKRWRGAPPSHFRRRA</sequence>
<dbReference type="Proteomes" id="UP001056035">
    <property type="component" value="Chromosome"/>
</dbReference>
<dbReference type="InterPro" id="IPR020449">
    <property type="entry name" value="Tscrpt_reg_AraC-type_HTH"/>
</dbReference>
<dbReference type="Pfam" id="PF12625">
    <property type="entry name" value="Arabinose_bd"/>
    <property type="match status" value="1"/>
</dbReference>
<protein>
    <submittedName>
        <fullName evidence="5">AraC family transcriptional regulator</fullName>
    </submittedName>
</protein>
<dbReference type="PRINTS" id="PR00032">
    <property type="entry name" value="HTHARAC"/>
</dbReference>
<evidence type="ECO:0000256" key="2">
    <source>
        <dbReference type="ARBA" id="ARBA00023125"/>
    </source>
</evidence>
<dbReference type="InterPro" id="IPR009057">
    <property type="entry name" value="Homeodomain-like_sf"/>
</dbReference>
<accession>A0ABY5DZI3</accession>
<keyword evidence="6" id="KW-1185">Reference proteome</keyword>
<dbReference type="RefSeq" id="WP_254572922.1">
    <property type="nucleotide sequence ID" value="NZ_CP098502.1"/>
</dbReference>
<dbReference type="SUPFAM" id="SSF46689">
    <property type="entry name" value="Homeodomain-like"/>
    <property type="match status" value="1"/>
</dbReference>
<keyword evidence="2" id="KW-0238">DNA-binding</keyword>
<keyword evidence="1" id="KW-0805">Transcription regulation</keyword>
<dbReference type="PANTHER" id="PTHR47894">
    <property type="entry name" value="HTH-TYPE TRANSCRIPTIONAL REGULATOR GADX"/>
    <property type="match status" value="1"/>
</dbReference>
<dbReference type="Pfam" id="PF12833">
    <property type="entry name" value="HTH_18"/>
    <property type="match status" value="1"/>
</dbReference>
<dbReference type="PANTHER" id="PTHR47894:SF1">
    <property type="entry name" value="HTH-TYPE TRANSCRIPTIONAL REGULATOR VQSM"/>
    <property type="match status" value="1"/>
</dbReference>
<dbReference type="InterPro" id="IPR018060">
    <property type="entry name" value="HTH_AraC"/>
</dbReference>
<evidence type="ECO:0000313" key="5">
    <source>
        <dbReference type="EMBL" id="UTI66247.1"/>
    </source>
</evidence>
<dbReference type="SMART" id="SM00342">
    <property type="entry name" value="HTH_ARAC"/>
    <property type="match status" value="1"/>
</dbReference>
<evidence type="ECO:0000259" key="4">
    <source>
        <dbReference type="PROSITE" id="PS01124"/>
    </source>
</evidence>
<evidence type="ECO:0000313" key="6">
    <source>
        <dbReference type="Proteomes" id="UP001056035"/>
    </source>
</evidence>
<keyword evidence="3" id="KW-0804">Transcription</keyword>
<name>A0ABY5DZI3_9ACTN</name>
<evidence type="ECO:0000256" key="1">
    <source>
        <dbReference type="ARBA" id="ARBA00023015"/>
    </source>
</evidence>
<proteinExistence type="predicted"/>
<evidence type="ECO:0000256" key="3">
    <source>
        <dbReference type="ARBA" id="ARBA00023163"/>
    </source>
</evidence>
<organism evidence="5 6">
    <name type="scientific">Paraconexibacter antarcticus</name>
    <dbReference type="NCBI Taxonomy" id="2949664"/>
    <lineage>
        <taxon>Bacteria</taxon>
        <taxon>Bacillati</taxon>
        <taxon>Actinomycetota</taxon>
        <taxon>Thermoleophilia</taxon>
        <taxon>Solirubrobacterales</taxon>
        <taxon>Paraconexibacteraceae</taxon>
        <taxon>Paraconexibacter</taxon>
    </lineage>
</organism>
<dbReference type="PROSITE" id="PS01124">
    <property type="entry name" value="HTH_ARAC_FAMILY_2"/>
    <property type="match status" value="1"/>
</dbReference>
<dbReference type="EMBL" id="CP098502">
    <property type="protein sequence ID" value="UTI66247.1"/>
    <property type="molecule type" value="Genomic_DNA"/>
</dbReference>